<sequence length="87" mass="9785">MIRINGRRYGTALQIAAHLGPDVTTDMIRKWADPDREAKPLTAIRAGRNVYYPLDEATDIEATKHLSGRGRPRRLDEKIMAAASFVH</sequence>
<dbReference type="OrthoDB" id="3403353at2"/>
<dbReference type="STRING" id="145857.GA0070616_4377"/>
<protein>
    <submittedName>
        <fullName evidence="1">Uncharacterized protein</fullName>
    </submittedName>
</protein>
<keyword evidence="2" id="KW-1185">Reference proteome</keyword>
<evidence type="ECO:0000313" key="1">
    <source>
        <dbReference type="EMBL" id="SCL32035.1"/>
    </source>
</evidence>
<dbReference type="RefSeq" id="WP_091086153.1">
    <property type="nucleotide sequence ID" value="NZ_FMHT01000003.1"/>
</dbReference>
<evidence type="ECO:0000313" key="2">
    <source>
        <dbReference type="Proteomes" id="UP000199699"/>
    </source>
</evidence>
<reference evidence="1 2" key="1">
    <citation type="submission" date="2016-06" db="EMBL/GenBank/DDBJ databases">
        <authorList>
            <person name="Kjaerup R.B."/>
            <person name="Dalgaard T.S."/>
            <person name="Juul-Madsen H.R."/>
        </authorList>
    </citation>
    <scope>NUCLEOTIDE SEQUENCE [LARGE SCALE GENOMIC DNA]</scope>
    <source>
        <strain evidence="1 2">DSM 43818</strain>
    </source>
</reference>
<gene>
    <name evidence="1" type="ORF">GA0070616_4377</name>
</gene>
<name>A0A1C6SSA1_9ACTN</name>
<dbReference type="Proteomes" id="UP000199699">
    <property type="component" value="Unassembled WGS sequence"/>
</dbReference>
<dbReference type="EMBL" id="FMHT01000003">
    <property type="protein sequence ID" value="SCL32035.1"/>
    <property type="molecule type" value="Genomic_DNA"/>
</dbReference>
<accession>A0A1C6SSA1</accession>
<dbReference type="AlphaFoldDB" id="A0A1C6SSA1"/>
<proteinExistence type="predicted"/>
<organism evidence="1 2">
    <name type="scientific">Micromonospora nigra</name>
    <dbReference type="NCBI Taxonomy" id="145857"/>
    <lineage>
        <taxon>Bacteria</taxon>
        <taxon>Bacillati</taxon>
        <taxon>Actinomycetota</taxon>
        <taxon>Actinomycetes</taxon>
        <taxon>Micromonosporales</taxon>
        <taxon>Micromonosporaceae</taxon>
        <taxon>Micromonospora</taxon>
    </lineage>
</organism>